<evidence type="ECO:0000256" key="3">
    <source>
        <dbReference type="ARBA" id="ARBA00022679"/>
    </source>
</evidence>
<dbReference type="CDD" id="cd02440">
    <property type="entry name" value="AdoMet_MTases"/>
    <property type="match status" value="1"/>
</dbReference>
<dbReference type="InterPro" id="IPR013216">
    <property type="entry name" value="Methyltransf_11"/>
</dbReference>
<feature type="domain" description="Methyltransferase type 11" evidence="4">
    <location>
        <begin position="41"/>
        <end position="137"/>
    </location>
</feature>
<keyword evidence="2 5" id="KW-0489">Methyltransferase</keyword>
<sequence length="296" mass="32869">MATFAKSTFSHASYAAFRPSYPPSLYQTILTYHHGPKNLCLDLGTGHGLVARALAPSFKSMLGTDPSKGMIAQARQLTSTSEFPHVRYEEGSSENMPFVEGGSVDMVVAGQAAHWFDYPRLLPELARVVRKGGTLAFWGYKDHVFVDFPRATEVLHKHSHGAAGPGSLGTYWSQPGRNIVEGKLRAIEPPEDEWEEIERVEYEPGTQGKGSGQGTMFVHKKMRVDEVKDYMRTWSSVHGWQEANPGREKRKDGGKGDVVDEIWDEIVEAESGKGLDDDGMEIEIEWGTGLLMARKK</sequence>
<dbReference type="InterPro" id="IPR029063">
    <property type="entry name" value="SAM-dependent_MTases_sf"/>
</dbReference>
<dbReference type="PANTHER" id="PTHR44942:SF4">
    <property type="entry name" value="METHYLTRANSFERASE TYPE 11 DOMAIN-CONTAINING PROTEIN"/>
    <property type="match status" value="1"/>
</dbReference>
<dbReference type="Pfam" id="PF08241">
    <property type="entry name" value="Methyltransf_11"/>
    <property type="match status" value="1"/>
</dbReference>
<dbReference type="Proteomes" id="UP000800041">
    <property type="component" value="Unassembled WGS sequence"/>
</dbReference>
<proteinExistence type="inferred from homology"/>
<organism evidence="5 6">
    <name type="scientific">Aulographum hederae CBS 113979</name>
    <dbReference type="NCBI Taxonomy" id="1176131"/>
    <lineage>
        <taxon>Eukaryota</taxon>
        <taxon>Fungi</taxon>
        <taxon>Dikarya</taxon>
        <taxon>Ascomycota</taxon>
        <taxon>Pezizomycotina</taxon>
        <taxon>Dothideomycetes</taxon>
        <taxon>Pleosporomycetidae</taxon>
        <taxon>Aulographales</taxon>
        <taxon>Aulographaceae</taxon>
    </lineage>
</organism>
<reference evidence="5" key="1">
    <citation type="journal article" date="2020" name="Stud. Mycol.">
        <title>101 Dothideomycetes genomes: a test case for predicting lifestyles and emergence of pathogens.</title>
        <authorList>
            <person name="Haridas S."/>
            <person name="Albert R."/>
            <person name="Binder M."/>
            <person name="Bloem J."/>
            <person name="Labutti K."/>
            <person name="Salamov A."/>
            <person name="Andreopoulos B."/>
            <person name="Baker S."/>
            <person name="Barry K."/>
            <person name="Bills G."/>
            <person name="Bluhm B."/>
            <person name="Cannon C."/>
            <person name="Castanera R."/>
            <person name="Culley D."/>
            <person name="Daum C."/>
            <person name="Ezra D."/>
            <person name="Gonzalez J."/>
            <person name="Henrissat B."/>
            <person name="Kuo A."/>
            <person name="Liang C."/>
            <person name="Lipzen A."/>
            <person name="Lutzoni F."/>
            <person name="Magnuson J."/>
            <person name="Mondo S."/>
            <person name="Nolan M."/>
            <person name="Ohm R."/>
            <person name="Pangilinan J."/>
            <person name="Park H.-J."/>
            <person name="Ramirez L."/>
            <person name="Alfaro M."/>
            <person name="Sun H."/>
            <person name="Tritt A."/>
            <person name="Yoshinaga Y."/>
            <person name="Zwiers L.-H."/>
            <person name="Turgeon B."/>
            <person name="Goodwin S."/>
            <person name="Spatafora J."/>
            <person name="Crous P."/>
            <person name="Grigoriev I."/>
        </authorList>
    </citation>
    <scope>NUCLEOTIDE SEQUENCE</scope>
    <source>
        <strain evidence="5">CBS 113979</strain>
    </source>
</reference>
<evidence type="ECO:0000256" key="1">
    <source>
        <dbReference type="ARBA" id="ARBA00008361"/>
    </source>
</evidence>
<dbReference type="GO" id="GO:0008757">
    <property type="term" value="F:S-adenosylmethionine-dependent methyltransferase activity"/>
    <property type="evidence" value="ECO:0007669"/>
    <property type="project" value="InterPro"/>
</dbReference>
<evidence type="ECO:0000313" key="5">
    <source>
        <dbReference type="EMBL" id="KAF1987401.1"/>
    </source>
</evidence>
<protein>
    <submittedName>
        <fullName evidence="5">Methyltransferase-like protein</fullName>
    </submittedName>
</protein>
<evidence type="ECO:0000256" key="2">
    <source>
        <dbReference type="ARBA" id="ARBA00022603"/>
    </source>
</evidence>
<dbReference type="OrthoDB" id="10027013at2759"/>
<dbReference type="SUPFAM" id="SSF53335">
    <property type="entry name" value="S-adenosyl-L-methionine-dependent methyltransferases"/>
    <property type="match status" value="1"/>
</dbReference>
<dbReference type="Gene3D" id="3.40.50.150">
    <property type="entry name" value="Vaccinia Virus protein VP39"/>
    <property type="match status" value="1"/>
</dbReference>
<dbReference type="EMBL" id="ML977152">
    <property type="protein sequence ID" value="KAF1987401.1"/>
    <property type="molecule type" value="Genomic_DNA"/>
</dbReference>
<evidence type="ECO:0000313" key="6">
    <source>
        <dbReference type="Proteomes" id="UP000800041"/>
    </source>
</evidence>
<keyword evidence="3 5" id="KW-0808">Transferase</keyword>
<evidence type="ECO:0000259" key="4">
    <source>
        <dbReference type="Pfam" id="PF08241"/>
    </source>
</evidence>
<dbReference type="GO" id="GO:0032259">
    <property type="term" value="P:methylation"/>
    <property type="evidence" value="ECO:0007669"/>
    <property type="project" value="UniProtKB-KW"/>
</dbReference>
<comment type="similarity">
    <text evidence="1">Belongs to the methyltransferase superfamily.</text>
</comment>
<accession>A0A6G1H2G7</accession>
<dbReference type="InterPro" id="IPR051052">
    <property type="entry name" value="Diverse_substrate_MTase"/>
</dbReference>
<keyword evidence="6" id="KW-1185">Reference proteome</keyword>
<name>A0A6G1H2G7_9PEZI</name>
<gene>
    <name evidence="5" type="ORF">K402DRAFT_392673</name>
</gene>
<dbReference type="AlphaFoldDB" id="A0A6G1H2G7"/>
<dbReference type="PANTHER" id="PTHR44942">
    <property type="entry name" value="METHYLTRANSF_11 DOMAIN-CONTAINING PROTEIN"/>
    <property type="match status" value="1"/>
</dbReference>